<feature type="compositionally biased region" description="Basic residues" evidence="1">
    <location>
        <begin position="115"/>
        <end position="130"/>
    </location>
</feature>
<feature type="region of interest" description="Disordered" evidence="1">
    <location>
        <begin position="92"/>
        <end position="168"/>
    </location>
</feature>
<sequence length="769" mass="84267">MERAPNFPPARASIAEPAGPPPTTANILSPNHLRATAAWIRDDLDPLVAREGPNALHPDDVITLHSLLVALQRPGVLGQAWEQALIEAQNARRGGPAAKVRVSGASGSRSPPGTPRRRMKSGRAGGRARGHVAAEWSQSGYMSPESARIRNGARSPVPGGDVSSAGTGSGASGRLLGVGSALQAQFDRAVRDNRDNRIARSERMLRYMDLEDQEVARLDGEQVIPPILNRDILRFSRIHLAVSEMCGKATRWPACLADEAERVVKAIEEVFGKISSIGVCLFEPGGRLWGVIAPGDGTKEEMIRMFERENPRLVDSTRAYEHGSLGFHVGQWWVHPALAFRAGIIDERTLDGGICYDTSGVYAIVLTGNAEANAATPDEFTYRCTSGGRGISRLTAADWRSRCEVRVLRSQSLGSLWAPRAGVRYDGVHRVTGWTFHPLRPGEPLHIDVHMRRDDSIPSSVFQAHPTADELDDYKEFKLRHRMRQADEVRAEEVAQIVELTRRAKARGLAPPVQEAGETKAKALKSAMKAHELTGVQEVEEEDIFEEAVALEDMELESTYEGESRSPSLRMPLGSPMDLTQMLAMGPESPLLQTPLSSPVDLAQMLAMGPESPREMESPPGREIPLHGVGHANLDLGGGEEQGQRLRVSFEIRGARVLTGRGEEQREHHEREPRGRRRVRREGTGADGSYEERDGVLIRKEDVPVRKSLGDIGDIGDDTTVLGGHDPEDVEKIMSANTSPGPRHTGWVPVLGRWVRHRVGNASRRRHGK</sequence>
<dbReference type="AlphaFoldDB" id="A0A6G1HJW5"/>
<accession>A0A6G1HJW5</accession>
<evidence type="ECO:0000313" key="3">
    <source>
        <dbReference type="Proteomes" id="UP000799640"/>
    </source>
</evidence>
<dbReference type="EMBL" id="ML996707">
    <property type="protein sequence ID" value="KAF2396353.1"/>
    <property type="molecule type" value="Genomic_DNA"/>
</dbReference>
<dbReference type="InterPro" id="IPR036987">
    <property type="entry name" value="SRA-YDG_sf"/>
</dbReference>
<proteinExistence type="predicted"/>
<protein>
    <submittedName>
        <fullName evidence="2">Uncharacterized protein</fullName>
    </submittedName>
</protein>
<feature type="compositionally biased region" description="Low complexity" evidence="1">
    <location>
        <begin position="159"/>
        <end position="168"/>
    </location>
</feature>
<feature type="compositionally biased region" description="Basic and acidic residues" evidence="1">
    <location>
        <begin position="661"/>
        <end position="673"/>
    </location>
</feature>
<evidence type="ECO:0000313" key="2">
    <source>
        <dbReference type="EMBL" id="KAF2396353.1"/>
    </source>
</evidence>
<feature type="region of interest" description="Disordered" evidence="1">
    <location>
        <begin position="659"/>
        <end position="690"/>
    </location>
</feature>
<keyword evidence="3" id="KW-1185">Reference proteome</keyword>
<dbReference type="OrthoDB" id="3244603at2759"/>
<dbReference type="Proteomes" id="UP000799640">
    <property type="component" value="Unassembled WGS sequence"/>
</dbReference>
<dbReference type="SUPFAM" id="SSF88697">
    <property type="entry name" value="PUA domain-like"/>
    <property type="match status" value="1"/>
</dbReference>
<dbReference type="Gene3D" id="2.30.280.10">
    <property type="entry name" value="SRA-YDG"/>
    <property type="match status" value="1"/>
</dbReference>
<organism evidence="2 3">
    <name type="scientific">Trichodelitschia bisporula</name>
    <dbReference type="NCBI Taxonomy" id="703511"/>
    <lineage>
        <taxon>Eukaryota</taxon>
        <taxon>Fungi</taxon>
        <taxon>Dikarya</taxon>
        <taxon>Ascomycota</taxon>
        <taxon>Pezizomycotina</taxon>
        <taxon>Dothideomycetes</taxon>
        <taxon>Dothideomycetes incertae sedis</taxon>
        <taxon>Phaeotrichales</taxon>
        <taxon>Phaeotrichaceae</taxon>
        <taxon>Trichodelitschia</taxon>
    </lineage>
</organism>
<feature type="region of interest" description="Disordered" evidence="1">
    <location>
        <begin position="1"/>
        <end position="28"/>
    </location>
</feature>
<evidence type="ECO:0000256" key="1">
    <source>
        <dbReference type="SAM" id="MobiDB-lite"/>
    </source>
</evidence>
<reference evidence="2" key="1">
    <citation type="journal article" date="2020" name="Stud. Mycol.">
        <title>101 Dothideomycetes genomes: a test case for predicting lifestyles and emergence of pathogens.</title>
        <authorList>
            <person name="Haridas S."/>
            <person name="Albert R."/>
            <person name="Binder M."/>
            <person name="Bloem J."/>
            <person name="Labutti K."/>
            <person name="Salamov A."/>
            <person name="Andreopoulos B."/>
            <person name="Baker S."/>
            <person name="Barry K."/>
            <person name="Bills G."/>
            <person name="Bluhm B."/>
            <person name="Cannon C."/>
            <person name="Castanera R."/>
            <person name="Culley D."/>
            <person name="Daum C."/>
            <person name="Ezra D."/>
            <person name="Gonzalez J."/>
            <person name="Henrissat B."/>
            <person name="Kuo A."/>
            <person name="Liang C."/>
            <person name="Lipzen A."/>
            <person name="Lutzoni F."/>
            <person name="Magnuson J."/>
            <person name="Mondo S."/>
            <person name="Nolan M."/>
            <person name="Ohm R."/>
            <person name="Pangilinan J."/>
            <person name="Park H.-J."/>
            <person name="Ramirez L."/>
            <person name="Alfaro M."/>
            <person name="Sun H."/>
            <person name="Tritt A."/>
            <person name="Yoshinaga Y."/>
            <person name="Zwiers L.-H."/>
            <person name="Turgeon B."/>
            <person name="Goodwin S."/>
            <person name="Spatafora J."/>
            <person name="Crous P."/>
            <person name="Grigoriev I."/>
        </authorList>
    </citation>
    <scope>NUCLEOTIDE SEQUENCE</scope>
    <source>
        <strain evidence="2">CBS 262.69</strain>
    </source>
</reference>
<gene>
    <name evidence="2" type="ORF">EJ06DRAFT_585235</name>
</gene>
<dbReference type="InterPro" id="IPR015947">
    <property type="entry name" value="PUA-like_sf"/>
</dbReference>
<name>A0A6G1HJW5_9PEZI</name>